<dbReference type="EC" id="3.2.1.2" evidence="3 8"/>
<evidence type="ECO:0000313" key="10">
    <source>
        <dbReference type="EMBL" id="KAG9397097.1"/>
    </source>
</evidence>
<comment type="similarity">
    <text evidence="2 8">Belongs to the glycosyl hydrolase 14 family.</text>
</comment>
<dbReference type="InterPro" id="IPR017853">
    <property type="entry name" value="GH"/>
</dbReference>
<feature type="signal peptide" evidence="9">
    <location>
        <begin position="1"/>
        <end position="15"/>
    </location>
</feature>
<protein>
    <recommendedName>
        <fullName evidence="3 8">Beta-amylase</fullName>
        <ecNumber evidence="3 8">3.2.1.2</ecNumber>
    </recommendedName>
</protein>
<dbReference type="PROSITE" id="PS00506">
    <property type="entry name" value="BETA_AMYLASE_1"/>
    <property type="match status" value="1"/>
</dbReference>
<evidence type="ECO:0000256" key="8">
    <source>
        <dbReference type="RuleBase" id="RU000509"/>
    </source>
</evidence>
<comment type="caution">
    <text evidence="10">The sequence shown here is derived from an EMBL/GenBank/DDBJ whole genome shotgun (WGS) entry which is preliminary data.</text>
</comment>
<reference evidence="10" key="1">
    <citation type="submission" date="2021-05" db="EMBL/GenBank/DDBJ databases">
        <title>A free-living protist that lacks canonical eukaryotic 1 DNA replication and segregation systems.</title>
        <authorList>
            <person name="Salas-Leiva D.E."/>
            <person name="Tromer E.C."/>
            <person name="Curtis B.A."/>
            <person name="Jerlstrom-Hultqvist J."/>
            <person name="Kolisko M."/>
            <person name="Yi Z."/>
            <person name="Salas-Leiva J.S."/>
            <person name="Gallot-Lavallee L."/>
            <person name="Kops G.J.P.L."/>
            <person name="Archibald J.M."/>
            <person name="Simpson A.G.B."/>
            <person name="Roger A.J."/>
        </authorList>
    </citation>
    <scope>NUCLEOTIDE SEQUENCE</scope>
    <source>
        <strain evidence="10">BICM</strain>
    </source>
</reference>
<keyword evidence="9" id="KW-0732">Signal</keyword>
<comment type="catalytic activity">
    <reaction evidence="1 8">
        <text>Hydrolysis of (1-&gt;4)-alpha-D-glucosidic linkages in polysaccharides so as to remove successive maltose units from the non-reducing ends of the chains.</text>
        <dbReference type="EC" id="3.2.1.2"/>
    </reaction>
</comment>
<dbReference type="Gene3D" id="3.20.20.80">
    <property type="entry name" value="Glycosidases"/>
    <property type="match status" value="1"/>
</dbReference>
<dbReference type="InterPro" id="IPR018238">
    <property type="entry name" value="Glyco_hydro_14_CS"/>
</dbReference>
<evidence type="ECO:0000313" key="11">
    <source>
        <dbReference type="Proteomes" id="UP000717585"/>
    </source>
</evidence>
<evidence type="ECO:0000256" key="9">
    <source>
        <dbReference type="SAM" id="SignalP"/>
    </source>
</evidence>
<dbReference type="AlphaFoldDB" id="A0A8J6BC07"/>
<keyword evidence="11" id="KW-1185">Reference proteome</keyword>
<organism evidence="10 11">
    <name type="scientific">Carpediemonas membranifera</name>
    <dbReference type="NCBI Taxonomy" id="201153"/>
    <lineage>
        <taxon>Eukaryota</taxon>
        <taxon>Metamonada</taxon>
        <taxon>Carpediemonas-like organisms</taxon>
        <taxon>Carpediemonas</taxon>
    </lineage>
</organism>
<gene>
    <name evidence="10" type="ORF">J8273_1005</name>
</gene>
<keyword evidence="4 8" id="KW-0378">Hydrolase</keyword>
<dbReference type="EMBL" id="JAHDYR010000003">
    <property type="protein sequence ID" value="KAG9397097.1"/>
    <property type="molecule type" value="Genomic_DNA"/>
</dbReference>
<proteinExistence type="inferred from homology"/>
<keyword evidence="5 8" id="KW-0119">Carbohydrate metabolism</keyword>
<dbReference type="GO" id="GO:0000272">
    <property type="term" value="P:polysaccharide catabolic process"/>
    <property type="evidence" value="ECO:0007669"/>
    <property type="project" value="UniProtKB-KW"/>
</dbReference>
<dbReference type="PANTHER" id="PTHR31352:SF1">
    <property type="entry name" value="BETA-AMYLASE 3, CHLOROPLASTIC"/>
    <property type="match status" value="1"/>
</dbReference>
<dbReference type="PRINTS" id="PR00750">
    <property type="entry name" value="BETAAMYLASE"/>
</dbReference>
<name>A0A8J6BC07_9EUKA</name>
<dbReference type="GO" id="GO:0016161">
    <property type="term" value="F:beta-amylase activity"/>
    <property type="evidence" value="ECO:0007669"/>
    <property type="project" value="UniProtKB-EC"/>
</dbReference>
<keyword evidence="7 8" id="KW-0624">Polysaccharide degradation</keyword>
<dbReference type="InterPro" id="IPR001554">
    <property type="entry name" value="Glyco_hydro_14"/>
</dbReference>
<feature type="chain" id="PRO_5035180412" description="Beta-amylase" evidence="9">
    <location>
        <begin position="16"/>
        <end position="442"/>
    </location>
</feature>
<keyword evidence="6 8" id="KW-0326">Glycosidase</keyword>
<evidence type="ECO:0000256" key="2">
    <source>
        <dbReference type="ARBA" id="ARBA00005652"/>
    </source>
</evidence>
<dbReference type="OrthoDB" id="1660156at2759"/>
<dbReference type="Pfam" id="PF01373">
    <property type="entry name" value="Glyco_hydro_14"/>
    <property type="match status" value="1"/>
</dbReference>
<evidence type="ECO:0000256" key="1">
    <source>
        <dbReference type="ARBA" id="ARBA00000546"/>
    </source>
</evidence>
<sequence length="442" mass="49339">MKLLALLCLFAVIIAIPVNVMLPLDLVNSDGSLKNPSNLKSQLQKLKSVNTDGVMTDVWWGIVEYQPGKYNWEGYLDLAEMCEEIGLKLQFVMSFHQCGGNVGDTVNIPIPSFVRSVAHAEGLLYKDHDGHEDEEYLSLSADHQAVFPGANGQKRTAVQMYSDYMSSLAAAFKQYLASGTLNEIEVGMGPAGELRYPGYQQKYWSYPGIGEFQCFDKYLLADFATAAKAAGHPEWKSPPNDAGNYNSWPSSTSFFQGGYTSTYGRFFQTWYSDRLVGHGRDVLKVAKAAFANAPNSLVVSGKVSGIHWWYGDASHAAEMTTGYYNTDGHDTYLDISKMMADLGCDIIFTCLEMRDGDNNPPYSRPYSLVEQVEYDAKKAGIAFSGENALPINSWYQYQTVLSQVNNKTKSRSFTMLRLGDDLLNDGQKWGWFQQFLNQMHSI</sequence>
<evidence type="ECO:0000256" key="5">
    <source>
        <dbReference type="ARBA" id="ARBA00023277"/>
    </source>
</evidence>
<dbReference type="PANTHER" id="PTHR31352">
    <property type="entry name" value="BETA-AMYLASE 1, CHLOROPLASTIC"/>
    <property type="match status" value="1"/>
</dbReference>
<evidence type="ECO:0000256" key="3">
    <source>
        <dbReference type="ARBA" id="ARBA00012594"/>
    </source>
</evidence>
<evidence type="ECO:0000256" key="6">
    <source>
        <dbReference type="ARBA" id="ARBA00023295"/>
    </source>
</evidence>
<dbReference type="Proteomes" id="UP000717585">
    <property type="component" value="Unassembled WGS sequence"/>
</dbReference>
<accession>A0A8J6BC07</accession>
<evidence type="ECO:0000256" key="4">
    <source>
        <dbReference type="ARBA" id="ARBA00022801"/>
    </source>
</evidence>
<evidence type="ECO:0000256" key="7">
    <source>
        <dbReference type="ARBA" id="ARBA00023326"/>
    </source>
</evidence>
<dbReference type="SUPFAM" id="SSF51445">
    <property type="entry name" value="(Trans)glycosidases"/>
    <property type="match status" value="1"/>
</dbReference>